<dbReference type="PANTHER" id="PTHR11915">
    <property type="entry name" value="SPECTRIN/FILAMIN RELATED CYTOSKELETAL PROTEIN"/>
    <property type="match status" value="1"/>
</dbReference>
<keyword evidence="3" id="KW-0175">Coiled coil</keyword>
<keyword evidence="2" id="KW-0009">Actin-binding</keyword>
<dbReference type="PROSITE" id="PS00019">
    <property type="entry name" value="ACTININ_1"/>
    <property type="match status" value="1"/>
</dbReference>
<evidence type="ECO:0000256" key="1">
    <source>
        <dbReference type="ARBA" id="ARBA00022737"/>
    </source>
</evidence>
<gene>
    <name evidence="6" type="ORF">KIK155_LOCUS13415</name>
    <name evidence="7" type="ORF">TOA249_LOCUS7235</name>
</gene>
<dbReference type="InterPro" id="IPR001589">
    <property type="entry name" value="Actinin_actin-bd_CS"/>
</dbReference>
<evidence type="ECO:0000313" key="7">
    <source>
        <dbReference type="EMBL" id="CAF4551292.1"/>
    </source>
</evidence>
<proteinExistence type="predicted"/>
<dbReference type="SMART" id="SM00033">
    <property type="entry name" value="CH"/>
    <property type="match status" value="2"/>
</dbReference>
<evidence type="ECO:0000256" key="3">
    <source>
        <dbReference type="SAM" id="Coils"/>
    </source>
</evidence>
<dbReference type="InterPro" id="IPR001715">
    <property type="entry name" value="CH_dom"/>
</dbReference>
<feature type="compositionally biased region" description="Basic residues" evidence="4">
    <location>
        <begin position="562"/>
        <end position="572"/>
    </location>
</feature>
<dbReference type="SUPFAM" id="SSF46966">
    <property type="entry name" value="Spectrin repeat"/>
    <property type="match status" value="1"/>
</dbReference>
<evidence type="ECO:0000313" key="6">
    <source>
        <dbReference type="EMBL" id="CAF3465453.1"/>
    </source>
</evidence>
<evidence type="ECO:0000256" key="4">
    <source>
        <dbReference type="SAM" id="MobiDB-lite"/>
    </source>
</evidence>
<keyword evidence="1" id="KW-0677">Repeat</keyword>
<accession>A0A818EWI1</accession>
<dbReference type="GO" id="GO:0003779">
    <property type="term" value="F:actin binding"/>
    <property type="evidence" value="ECO:0007669"/>
    <property type="project" value="UniProtKB-KW"/>
</dbReference>
<dbReference type="EMBL" id="CAJNYV010002263">
    <property type="protein sequence ID" value="CAF3465453.1"/>
    <property type="molecule type" value="Genomic_DNA"/>
</dbReference>
<dbReference type="Gene3D" id="1.10.418.10">
    <property type="entry name" value="Calponin-like domain"/>
    <property type="match status" value="2"/>
</dbReference>
<dbReference type="EMBL" id="CAJOBS010000320">
    <property type="protein sequence ID" value="CAF4551292.1"/>
    <property type="molecule type" value="Genomic_DNA"/>
</dbReference>
<dbReference type="InterPro" id="IPR036872">
    <property type="entry name" value="CH_dom_sf"/>
</dbReference>
<dbReference type="Gene3D" id="1.20.58.60">
    <property type="match status" value="1"/>
</dbReference>
<dbReference type="Proteomes" id="UP000663838">
    <property type="component" value="Unassembled WGS sequence"/>
</dbReference>
<feature type="compositionally biased region" description="Polar residues" evidence="4">
    <location>
        <begin position="573"/>
        <end position="584"/>
    </location>
</feature>
<feature type="compositionally biased region" description="Low complexity" evidence="4">
    <location>
        <begin position="538"/>
        <end position="561"/>
    </location>
</feature>
<organism evidence="6 8">
    <name type="scientific">Rotaria socialis</name>
    <dbReference type="NCBI Taxonomy" id="392032"/>
    <lineage>
        <taxon>Eukaryota</taxon>
        <taxon>Metazoa</taxon>
        <taxon>Spiralia</taxon>
        <taxon>Gnathifera</taxon>
        <taxon>Rotifera</taxon>
        <taxon>Eurotatoria</taxon>
        <taxon>Bdelloidea</taxon>
        <taxon>Philodinida</taxon>
        <taxon>Philodinidae</taxon>
        <taxon>Rotaria</taxon>
    </lineage>
</organism>
<feature type="coiled-coil region" evidence="3">
    <location>
        <begin position="431"/>
        <end position="462"/>
    </location>
</feature>
<dbReference type="SUPFAM" id="SSF47576">
    <property type="entry name" value="Calponin-homology domain, CH-domain"/>
    <property type="match status" value="1"/>
</dbReference>
<feature type="region of interest" description="Disordered" evidence="4">
    <location>
        <begin position="529"/>
        <end position="584"/>
    </location>
</feature>
<protein>
    <recommendedName>
        <fullName evidence="5">Calponin-homology (CH) domain-containing protein</fullName>
    </recommendedName>
</protein>
<reference evidence="6" key="1">
    <citation type="submission" date="2021-02" db="EMBL/GenBank/DDBJ databases">
        <authorList>
            <person name="Nowell W R."/>
        </authorList>
    </citation>
    <scope>NUCLEOTIDE SEQUENCE</scope>
</reference>
<dbReference type="PROSITE" id="PS50021">
    <property type="entry name" value="CH"/>
    <property type="match status" value="2"/>
</dbReference>
<feature type="domain" description="Calponin-homology (CH)" evidence="5">
    <location>
        <begin position="213"/>
        <end position="318"/>
    </location>
</feature>
<feature type="domain" description="Calponin-homology (CH)" evidence="5">
    <location>
        <begin position="53"/>
        <end position="158"/>
    </location>
</feature>
<feature type="region of interest" description="Disordered" evidence="4">
    <location>
        <begin position="600"/>
        <end position="620"/>
    </location>
</feature>
<name>A0A818EWI1_9BILA</name>
<dbReference type="FunFam" id="1.10.418.10:FF:000048">
    <property type="entry name" value="Short stop, isoform B"/>
    <property type="match status" value="1"/>
</dbReference>
<dbReference type="Proteomes" id="UP000663865">
    <property type="component" value="Unassembled WGS sequence"/>
</dbReference>
<evidence type="ECO:0000259" key="5">
    <source>
        <dbReference type="PROSITE" id="PS50021"/>
    </source>
</evidence>
<feature type="region of interest" description="Disordered" evidence="4">
    <location>
        <begin position="172"/>
        <end position="203"/>
    </location>
</feature>
<comment type="caution">
    <text evidence="6">The sequence shown here is derived from an EMBL/GenBank/DDBJ whole genome shotgun (WGS) entry which is preliminary data.</text>
</comment>
<dbReference type="AlphaFoldDB" id="A0A818EWI1"/>
<sequence length="688" mass="79965">MEMIVDDEDNINNNNNIFNEIDDEDWILEKPISVFALDPADRRVLKVADQRDAVQKKTFTKWINFHLSKRQGLHVDDLFLDLRDGHILISLLEIFTNQPLPRERGTSKFHSLQNIEQCLKCLEQHHNIRLVNIRPEELVNGNPKLTLGLIWRIILHFQFSDISLPPTEENIPINAKQTVPPTPVTEPTSSTEAKSTKVSFKTERRSSVDQIPSTYRNMLLIWARQQCQGYPGIYIDDFTRSWRNGRAFLAILHRHNPQLIDIQEAYRNSNRHNLARAFDFAQKHYSIMQLIDPEDVDTDEPDEKSILLYIAHLYKVCSSLPIHPFQEEHDRVNLESELSYEYTCLASDLLKWIKTKLDFLNREIKFKTLEEIQSYQSVLQAIRHNEMNQYNKVLCRMRSIDADFETLQLSEILQPDIDSINLAWNKLELSMDRVENDLKHFIQQYEKLKDNFIGELDSIERDITNVEKYIQTKPKQVEVVDTINQLNNIQVRLDNVLNDCRTLSLPYEQIRIALERIDQSNLRVDKLHVQLSPPPPSSIIMKSSSPTSTRILDPSTVTTISGHHHHSSKKQGRSNQSSSFFTNSPTGIEQLDVIVTGDYRRSSDNQQQQQQQQQHTRSNMTVVDSGHINNETKPFVLVDELSLINKNLNTLSQLLKQRLSRLLQTGLPTSHDDLLLLYQEHKLKVNKS</sequence>
<evidence type="ECO:0000256" key="2">
    <source>
        <dbReference type="ARBA" id="ARBA00023203"/>
    </source>
</evidence>
<dbReference type="Pfam" id="PF00307">
    <property type="entry name" value="CH"/>
    <property type="match status" value="2"/>
</dbReference>
<evidence type="ECO:0000313" key="8">
    <source>
        <dbReference type="Proteomes" id="UP000663865"/>
    </source>
</evidence>